<dbReference type="InterPro" id="IPR043130">
    <property type="entry name" value="CDP-OH_PTrfase_TM_dom"/>
</dbReference>
<dbReference type="Proteomes" id="UP000251956">
    <property type="component" value="Unassembled WGS sequence"/>
</dbReference>
<evidence type="ECO:0008006" key="4">
    <source>
        <dbReference type="Google" id="ProtNLM"/>
    </source>
</evidence>
<dbReference type="Pfam" id="PF01066">
    <property type="entry name" value="CDP-OH_P_transf"/>
    <property type="match status" value="1"/>
</dbReference>
<feature type="transmembrane region" description="Helical" evidence="1">
    <location>
        <begin position="179"/>
        <end position="198"/>
    </location>
</feature>
<reference evidence="3" key="1">
    <citation type="submission" date="2018-06" db="EMBL/GenBank/DDBJ databases">
        <authorList>
            <person name="Helene L.C."/>
            <person name="Dall'Agnol R."/>
            <person name="Delamuta J.R."/>
            <person name="Hungria M."/>
        </authorList>
    </citation>
    <scope>NUCLEOTIDE SEQUENCE [LARGE SCALE GENOMIC DNA]</scope>
    <source>
        <strain evidence="3">CNPSo 3140</strain>
    </source>
</reference>
<dbReference type="EMBL" id="QMBQ01000009">
    <property type="protein sequence ID" value="RAZ72913.1"/>
    <property type="molecule type" value="Genomic_DNA"/>
</dbReference>
<protein>
    <recommendedName>
        <fullName evidence="4">CDP-alcohol phosphatidyltransferase</fullName>
    </recommendedName>
</protein>
<evidence type="ECO:0000313" key="2">
    <source>
        <dbReference type="EMBL" id="RAZ72913.1"/>
    </source>
</evidence>
<proteinExistence type="predicted"/>
<dbReference type="GO" id="GO:0008654">
    <property type="term" value="P:phospholipid biosynthetic process"/>
    <property type="evidence" value="ECO:0007669"/>
    <property type="project" value="InterPro"/>
</dbReference>
<dbReference type="GO" id="GO:0016780">
    <property type="term" value="F:phosphotransferase activity, for other substituted phosphate groups"/>
    <property type="evidence" value="ECO:0007669"/>
    <property type="project" value="InterPro"/>
</dbReference>
<keyword evidence="3" id="KW-1185">Reference proteome</keyword>
<dbReference type="AlphaFoldDB" id="A0A330GJQ9"/>
<comment type="caution">
    <text evidence="2">The sequence shown here is derived from an EMBL/GenBank/DDBJ whole genome shotgun (WGS) entry which is preliminary data.</text>
</comment>
<dbReference type="InterPro" id="IPR000462">
    <property type="entry name" value="CDP-OH_P_trans"/>
</dbReference>
<accession>A0A330GJQ9</accession>
<dbReference type="Gene3D" id="1.20.120.1760">
    <property type="match status" value="1"/>
</dbReference>
<reference evidence="2 3" key="2">
    <citation type="submission" date="2018-07" db="EMBL/GenBank/DDBJ databases">
        <title>Diversity of Mesorhizobium strains in Brazil.</title>
        <authorList>
            <person name="Helene L.C.F."/>
            <person name="Dall'Agnol R."/>
            <person name="Delamuta J.R.M."/>
            <person name="Hungria M."/>
        </authorList>
    </citation>
    <scope>NUCLEOTIDE SEQUENCE [LARGE SCALE GENOMIC DNA]</scope>
    <source>
        <strain evidence="2 3">CNPSo 3140</strain>
    </source>
</reference>
<feature type="transmembrane region" description="Helical" evidence="1">
    <location>
        <begin position="126"/>
        <end position="144"/>
    </location>
</feature>
<feature type="transmembrane region" description="Helical" evidence="1">
    <location>
        <begin position="95"/>
        <end position="114"/>
    </location>
</feature>
<dbReference type="OrthoDB" id="9777147at2"/>
<sequence>MLRYLVDPANAITALGVAFSAIAIHLALSGYTPPAVGVALWAMLADHLDGIVAARLRSRPPEMAKMGKSLDGFADIIYGSVFPAICISQISKASLMSAIVSAVLLLGGVIRLSYFNNFGLSKDGKFLGIPLSYDVPLLAVLLLGRGQLGDNLATTTNISFSILGALHVAPIRIPAPNQVMYTMIVLFSLGASAVLLGYC</sequence>
<evidence type="ECO:0000313" key="3">
    <source>
        <dbReference type="Proteomes" id="UP000251956"/>
    </source>
</evidence>
<dbReference type="GO" id="GO:0016020">
    <property type="term" value="C:membrane"/>
    <property type="evidence" value="ECO:0007669"/>
    <property type="project" value="InterPro"/>
</dbReference>
<organism evidence="2 3">
    <name type="scientific">Mesorhizobium atlanticum</name>
    <dbReference type="NCBI Taxonomy" id="2233532"/>
    <lineage>
        <taxon>Bacteria</taxon>
        <taxon>Pseudomonadati</taxon>
        <taxon>Pseudomonadota</taxon>
        <taxon>Alphaproteobacteria</taxon>
        <taxon>Hyphomicrobiales</taxon>
        <taxon>Phyllobacteriaceae</taxon>
        <taxon>Mesorhizobium</taxon>
    </lineage>
</organism>
<keyword evidence="1" id="KW-0812">Transmembrane</keyword>
<feature type="transmembrane region" description="Helical" evidence="1">
    <location>
        <begin position="12"/>
        <end position="32"/>
    </location>
</feature>
<name>A0A330GJQ9_9HYPH</name>
<dbReference type="RefSeq" id="WP_112130119.1">
    <property type="nucleotide sequence ID" value="NZ_QMBQ01000009.1"/>
</dbReference>
<gene>
    <name evidence="2" type="ORF">DPM35_26300</name>
</gene>
<evidence type="ECO:0000256" key="1">
    <source>
        <dbReference type="SAM" id="Phobius"/>
    </source>
</evidence>
<keyword evidence="1" id="KW-0472">Membrane</keyword>
<keyword evidence="1" id="KW-1133">Transmembrane helix</keyword>